<evidence type="ECO:0000259" key="1">
    <source>
        <dbReference type="PROSITE" id="PS50943"/>
    </source>
</evidence>
<name>A0A0M6WHS0_9FIRM</name>
<feature type="domain" description="HTH cro/C1-type" evidence="1">
    <location>
        <begin position="7"/>
        <end position="63"/>
    </location>
</feature>
<dbReference type="AlphaFoldDB" id="A0A0M6WHS0"/>
<dbReference type="GO" id="GO:0003677">
    <property type="term" value="F:DNA binding"/>
    <property type="evidence" value="ECO:0007669"/>
    <property type="project" value="InterPro"/>
</dbReference>
<protein>
    <recommendedName>
        <fullName evidence="1">HTH cro/C1-type domain-containing protein</fullName>
    </recommendedName>
</protein>
<dbReference type="SUPFAM" id="SSF47413">
    <property type="entry name" value="lambda repressor-like DNA-binding domains"/>
    <property type="match status" value="1"/>
</dbReference>
<dbReference type="InterPro" id="IPR010982">
    <property type="entry name" value="Lambda_DNA-bd_dom_sf"/>
</dbReference>
<dbReference type="InterPro" id="IPR001387">
    <property type="entry name" value="Cro/C1-type_HTH"/>
</dbReference>
<evidence type="ECO:0000313" key="3">
    <source>
        <dbReference type="Proteomes" id="UP000049472"/>
    </source>
</evidence>
<dbReference type="CDD" id="cd00093">
    <property type="entry name" value="HTH_XRE"/>
    <property type="match status" value="1"/>
</dbReference>
<organism evidence="2 3">
    <name type="scientific">Agathobacter rectalis</name>
    <dbReference type="NCBI Taxonomy" id="39491"/>
    <lineage>
        <taxon>Bacteria</taxon>
        <taxon>Bacillati</taxon>
        <taxon>Bacillota</taxon>
        <taxon>Clostridia</taxon>
        <taxon>Lachnospirales</taxon>
        <taxon>Lachnospiraceae</taxon>
        <taxon>Agathobacter</taxon>
    </lineage>
</organism>
<dbReference type="SMART" id="SM00530">
    <property type="entry name" value="HTH_XRE"/>
    <property type="match status" value="1"/>
</dbReference>
<dbReference type="PROSITE" id="PS50943">
    <property type="entry name" value="HTH_CROC1"/>
    <property type="match status" value="1"/>
</dbReference>
<gene>
    <name evidence="2" type="ORF">T1815_12601</name>
</gene>
<reference evidence="3" key="1">
    <citation type="submission" date="2015-05" db="EMBL/GenBank/DDBJ databases">
        <authorList>
            <consortium name="Pathogen Informatics"/>
        </authorList>
    </citation>
    <scope>NUCLEOTIDE SEQUENCE [LARGE SCALE GENOMIC DNA]</scope>
    <source>
        <strain evidence="3">T1-815</strain>
    </source>
</reference>
<dbReference type="Pfam" id="PF01381">
    <property type="entry name" value="HTH_3"/>
    <property type="match status" value="1"/>
</dbReference>
<accession>A0A0M6WHS0</accession>
<dbReference type="Gene3D" id="1.10.260.40">
    <property type="entry name" value="lambda repressor-like DNA-binding domains"/>
    <property type="match status" value="1"/>
</dbReference>
<evidence type="ECO:0000313" key="2">
    <source>
        <dbReference type="EMBL" id="CRL36142.1"/>
    </source>
</evidence>
<proteinExistence type="predicted"/>
<keyword evidence="3" id="KW-1185">Reference proteome</keyword>
<dbReference type="Proteomes" id="UP000049472">
    <property type="component" value="Unassembled WGS sequence"/>
</dbReference>
<sequence length="70" mass="7835">MINVMELKAQLKRTGMTQANLAEKVGMNPATLNRKINNVEGETLTVKEATEIAKNLDIPKEKLTFIFFAN</sequence>
<dbReference type="EMBL" id="CVRQ01000016">
    <property type="protein sequence ID" value="CRL36142.1"/>
    <property type="molecule type" value="Genomic_DNA"/>
</dbReference>